<dbReference type="RefSeq" id="WP_281804590.1">
    <property type="nucleotide sequence ID" value="NZ_BSDO01000001.1"/>
</dbReference>
<dbReference type="Proteomes" id="UP001245370">
    <property type="component" value="Unassembled WGS sequence"/>
</dbReference>
<evidence type="ECO:0000256" key="3">
    <source>
        <dbReference type="SAM" id="MobiDB-lite"/>
    </source>
</evidence>
<evidence type="ECO:0000313" key="8">
    <source>
        <dbReference type="Proteomes" id="UP001144397"/>
    </source>
</evidence>
<evidence type="ECO:0000313" key="9">
    <source>
        <dbReference type="Proteomes" id="UP001245370"/>
    </source>
</evidence>
<protein>
    <submittedName>
        <fullName evidence="7">Soluble lytic murein transglycosylase-like protein</fullName>
    </submittedName>
</protein>
<proteinExistence type="inferred from homology"/>
<comment type="caution">
    <text evidence="6">The sequence shown here is derived from an EMBL/GenBank/DDBJ whole genome shotgun (WGS) entry which is preliminary data.</text>
</comment>
<feature type="signal peptide" evidence="4">
    <location>
        <begin position="1"/>
        <end position="19"/>
    </location>
</feature>
<keyword evidence="4" id="KW-0732">Signal</keyword>
<evidence type="ECO:0000256" key="4">
    <source>
        <dbReference type="SAM" id="SignalP"/>
    </source>
</evidence>
<dbReference type="PANTHER" id="PTHR37423:SF2">
    <property type="entry name" value="MEMBRANE-BOUND LYTIC MUREIN TRANSGLYCOSYLASE C"/>
    <property type="match status" value="1"/>
</dbReference>
<comment type="similarity">
    <text evidence="1">Belongs to the transglycosylase Slt family.</text>
</comment>
<reference evidence="7 9" key="2">
    <citation type="submission" date="2023-07" db="EMBL/GenBank/DDBJ databases">
        <title>Genomic Encyclopedia of Type Strains, Phase IV (KMG-IV): sequencing the most valuable type-strain genomes for metagenomic binning, comparative biology and taxonomic classification.</title>
        <authorList>
            <person name="Goeker M."/>
        </authorList>
    </citation>
    <scope>NUCLEOTIDE SEQUENCE [LARGE SCALE GENOMIC DNA]</scope>
    <source>
        <strain evidence="7 9">DSM 338</strain>
    </source>
</reference>
<gene>
    <name evidence="7" type="ORF">GGQ86_002275</name>
    <name evidence="6" type="ORF">XFLAVUS301_01160</name>
</gene>
<feature type="chain" id="PRO_5040947735" evidence="4">
    <location>
        <begin position="20"/>
        <end position="279"/>
    </location>
</feature>
<evidence type="ECO:0000313" key="7">
    <source>
        <dbReference type="EMBL" id="MDR6333805.1"/>
    </source>
</evidence>
<keyword evidence="9" id="KW-1185">Reference proteome</keyword>
<dbReference type="Proteomes" id="UP001144397">
    <property type="component" value="Unassembled WGS sequence"/>
</dbReference>
<name>A0A9W6CIX6_XANFL</name>
<feature type="region of interest" description="Disordered" evidence="3">
    <location>
        <begin position="26"/>
        <end position="98"/>
    </location>
</feature>
<dbReference type="CDD" id="cd13400">
    <property type="entry name" value="LT_IagB-like"/>
    <property type="match status" value="1"/>
</dbReference>
<accession>A0A9W6CIX6</accession>
<evidence type="ECO:0000256" key="1">
    <source>
        <dbReference type="ARBA" id="ARBA00007734"/>
    </source>
</evidence>
<evidence type="ECO:0000313" key="6">
    <source>
        <dbReference type="EMBL" id="GLI20442.1"/>
    </source>
</evidence>
<feature type="domain" description="Transglycosylase SLT" evidence="5">
    <location>
        <begin position="109"/>
        <end position="236"/>
    </location>
</feature>
<dbReference type="Pfam" id="PF01464">
    <property type="entry name" value="SLT"/>
    <property type="match status" value="1"/>
</dbReference>
<dbReference type="AlphaFoldDB" id="A0A9W6CIX6"/>
<evidence type="ECO:0000259" key="5">
    <source>
        <dbReference type="Pfam" id="PF01464"/>
    </source>
</evidence>
<organism evidence="6 8">
    <name type="scientific">Xanthobacter flavus</name>
    <dbReference type="NCBI Taxonomy" id="281"/>
    <lineage>
        <taxon>Bacteria</taxon>
        <taxon>Pseudomonadati</taxon>
        <taxon>Pseudomonadota</taxon>
        <taxon>Alphaproteobacteria</taxon>
        <taxon>Hyphomicrobiales</taxon>
        <taxon>Xanthobacteraceae</taxon>
        <taxon>Xanthobacter</taxon>
    </lineage>
</organism>
<sequence>MTTLRLLLLTSLALAPAEARCGDASAAFGPPVADETGDMAAEPQPPMSAPSAPTRPIWGERHAPEPRQPAPQKAAPAPPVSGQATASPPKKDAGRKPVPEGICERELARAAAKYEIPLQILYAVALTESGTGSGLQPLMLHIEGKDHIPATLPEALRLFHEANGRGVKLIDIGCMQVNWYWHRHEFNSLEEIFDPRLNVEQGARFLQVLRKRHGSWTMAAARYNAGPKNTVAQHRYVCRVMKNLVAAGVGQWTGTAEAFCAAPPGSAAAAPPAVAGRLY</sequence>
<dbReference type="InterPro" id="IPR023346">
    <property type="entry name" value="Lysozyme-like_dom_sf"/>
</dbReference>
<evidence type="ECO:0000256" key="2">
    <source>
        <dbReference type="ARBA" id="ARBA00009387"/>
    </source>
</evidence>
<dbReference type="EMBL" id="BSDO01000001">
    <property type="protein sequence ID" value="GLI20442.1"/>
    <property type="molecule type" value="Genomic_DNA"/>
</dbReference>
<dbReference type="InterPro" id="IPR008258">
    <property type="entry name" value="Transglycosylase_SLT_dom_1"/>
</dbReference>
<comment type="similarity">
    <text evidence="2">Belongs to the virb1 family.</text>
</comment>
<dbReference type="Gene3D" id="1.10.530.10">
    <property type="match status" value="1"/>
</dbReference>
<reference evidence="6" key="1">
    <citation type="submission" date="2022-12" db="EMBL/GenBank/DDBJ databases">
        <title>Reference genome sequencing for broad-spectrum identification of bacterial and archaeal isolates by mass spectrometry.</title>
        <authorList>
            <person name="Sekiguchi Y."/>
            <person name="Tourlousse D.M."/>
        </authorList>
    </citation>
    <scope>NUCLEOTIDE SEQUENCE</scope>
    <source>
        <strain evidence="6">301</strain>
    </source>
</reference>
<dbReference type="EMBL" id="JAVDPY010000003">
    <property type="protein sequence ID" value="MDR6333805.1"/>
    <property type="molecule type" value="Genomic_DNA"/>
</dbReference>
<dbReference type="PANTHER" id="PTHR37423">
    <property type="entry name" value="SOLUBLE LYTIC MUREIN TRANSGLYCOSYLASE-RELATED"/>
    <property type="match status" value="1"/>
</dbReference>
<feature type="compositionally biased region" description="Basic and acidic residues" evidence="3">
    <location>
        <begin position="89"/>
        <end position="98"/>
    </location>
</feature>
<dbReference type="SUPFAM" id="SSF53955">
    <property type="entry name" value="Lysozyme-like"/>
    <property type="match status" value="1"/>
</dbReference>
<dbReference type="GeneID" id="95760907"/>